<evidence type="ECO:0000256" key="2">
    <source>
        <dbReference type="ARBA" id="ARBA00004167"/>
    </source>
</evidence>
<dbReference type="FunFam" id="1.10.630.10:FF:000022">
    <property type="entry name" value="Taxadiene 5-alpha hydroxylase"/>
    <property type="match status" value="1"/>
</dbReference>
<evidence type="ECO:0000256" key="8">
    <source>
        <dbReference type="ARBA" id="ARBA00023004"/>
    </source>
</evidence>
<dbReference type="InterPro" id="IPR001128">
    <property type="entry name" value="Cyt_P450"/>
</dbReference>
<evidence type="ECO:0000313" key="12">
    <source>
        <dbReference type="Proteomes" id="UP001415857"/>
    </source>
</evidence>
<evidence type="ECO:0000256" key="3">
    <source>
        <dbReference type="ARBA" id="ARBA00010617"/>
    </source>
</evidence>
<dbReference type="Gene3D" id="1.10.630.10">
    <property type="entry name" value="Cytochrome P450"/>
    <property type="match status" value="1"/>
</dbReference>
<accession>A0AAP0RB76</accession>
<comment type="similarity">
    <text evidence="3 10">Belongs to the cytochrome P450 family.</text>
</comment>
<keyword evidence="8 9" id="KW-0408">Iron</keyword>
<dbReference type="SUPFAM" id="SSF48264">
    <property type="entry name" value="Cytochrome P450"/>
    <property type="match status" value="1"/>
</dbReference>
<dbReference type="GO" id="GO:0016125">
    <property type="term" value="P:sterol metabolic process"/>
    <property type="evidence" value="ECO:0007669"/>
    <property type="project" value="TreeGrafter"/>
</dbReference>
<keyword evidence="5 9" id="KW-0479">Metal-binding</keyword>
<keyword evidence="10" id="KW-0503">Monooxygenase</keyword>
<dbReference type="CDD" id="cd11043">
    <property type="entry name" value="CYP90-like"/>
    <property type="match status" value="1"/>
</dbReference>
<keyword evidence="6" id="KW-1133">Transmembrane helix</keyword>
<dbReference type="PANTHER" id="PTHR24286:SF209">
    <property type="entry name" value="BETA-AMYRIN 28-OXIDASE-LIKE"/>
    <property type="match status" value="1"/>
</dbReference>
<evidence type="ECO:0000256" key="1">
    <source>
        <dbReference type="ARBA" id="ARBA00001971"/>
    </source>
</evidence>
<evidence type="ECO:0000256" key="5">
    <source>
        <dbReference type="ARBA" id="ARBA00022723"/>
    </source>
</evidence>
<keyword evidence="6" id="KW-0472">Membrane</keyword>
<sequence length="475" mass="53472">MVWVSGLVAALTLLLLLLAFYLLTTKIKARKSSHINLPPGSLGWPLVGETLKLLRAQRDGKPEDFVEERMAKHDSRVFKTSLLGDPMAVLCGPMGNKFLFGNETKLVAQWWPTSVRRLFGPCLINLVGDEAKRVRKMLMTFLNPDALVRYITTMDAVTKHHITTHWQGKEEVKVYPTIKLYTFELACRLFMSIEDPEHISKLAALFNVFLKGVIGIPLNFPGTRFYSAMRAASAIRKELQGIARQKRVALEHKAVSPSQDLLSHLLATADENGRFMSEEEIINNLLTLLFAGHDTSSSVITMLMKYLEELPQVYEKVLAEQMDIASSKGAGETAAMGRHTEDELCESHHPYPVAFREALVDFTYAGCTIPKGWKLYWSAAATHKDPNLFPSKEKFDPSRFEGDGQPPFSYVPFGGGPRMCLGKEFARLEILVFLHNVVKGFKWDLLIPDEKIEYDPMPTPVRGLPIRLQPRQSKA</sequence>
<feature type="binding site" description="axial binding residue" evidence="9">
    <location>
        <position position="420"/>
    </location>
    <ligand>
        <name>heme</name>
        <dbReference type="ChEBI" id="CHEBI:30413"/>
    </ligand>
    <ligandPart>
        <name>Fe</name>
        <dbReference type="ChEBI" id="CHEBI:18248"/>
    </ligandPart>
</feature>
<evidence type="ECO:0000256" key="10">
    <source>
        <dbReference type="RuleBase" id="RU000461"/>
    </source>
</evidence>
<dbReference type="AlphaFoldDB" id="A0AAP0RB76"/>
<evidence type="ECO:0008006" key="13">
    <source>
        <dbReference type="Google" id="ProtNLM"/>
    </source>
</evidence>
<protein>
    <recommendedName>
        <fullName evidence="13">Cytochrome P450</fullName>
    </recommendedName>
</protein>
<dbReference type="GO" id="GO:0020037">
    <property type="term" value="F:heme binding"/>
    <property type="evidence" value="ECO:0007669"/>
    <property type="project" value="InterPro"/>
</dbReference>
<dbReference type="PRINTS" id="PR00385">
    <property type="entry name" value="P450"/>
</dbReference>
<evidence type="ECO:0000256" key="4">
    <source>
        <dbReference type="ARBA" id="ARBA00022692"/>
    </source>
</evidence>
<dbReference type="InterPro" id="IPR036396">
    <property type="entry name" value="Cyt_P450_sf"/>
</dbReference>
<dbReference type="Pfam" id="PF00067">
    <property type="entry name" value="p450"/>
    <property type="match status" value="1"/>
</dbReference>
<organism evidence="11 12">
    <name type="scientific">Liquidambar formosana</name>
    <name type="common">Formosan gum</name>
    <dbReference type="NCBI Taxonomy" id="63359"/>
    <lineage>
        <taxon>Eukaryota</taxon>
        <taxon>Viridiplantae</taxon>
        <taxon>Streptophyta</taxon>
        <taxon>Embryophyta</taxon>
        <taxon>Tracheophyta</taxon>
        <taxon>Spermatophyta</taxon>
        <taxon>Magnoliopsida</taxon>
        <taxon>eudicotyledons</taxon>
        <taxon>Gunneridae</taxon>
        <taxon>Pentapetalae</taxon>
        <taxon>Saxifragales</taxon>
        <taxon>Altingiaceae</taxon>
        <taxon>Liquidambar</taxon>
    </lineage>
</organism>
<dbReference type="InterPro" id="IPR002401">
    <property type="entry name" value="Cyt_P450_E_grp-I"/>
</dbReference>
<keyword evidence="12" id="KW-1185">Reference proteome</keyword>
<dbReference type="PRINTS" id="PR00463">
    <property type="entry name" value="EP450I"/>
</dbReference>
<evidence type="ECO:0000313" key="11">
    <source>
        <dbReference type="EMBL" id="KAK9274410.1"/>
    </source>
</evidence>
<proteinExistence type="inferred from homology"/>
<dbReference type="Proteomes" id="UP001415857">
    <property type="component" value="Unassembled WGS sequence"/>
</dbReference>
<keyword evidence="9 10" id="KW-0349">Heme</keyword>
<dbReference type="GO" id="GO:0004497">
    <property type="term" value="F:monooxygenase activity"/>
    <property type="evidence" value="ECO:0007669"/>
    <property type="project" value="UniProtKB-KW"/>
</dbReference>
<dbReference type="PROSITE" id="PS00086">
    <property type="entry name" value="CYTOCHROME_P450"/>
    <property type="match status" value="1"/>
</dbReference>
<keyword evidence="4" id="KW-0812">Transmembrane</keyword>
<dbReference type="InterPro" id="IPR017972">
    <property type="entry name" value="Cyt_P450_CS"/>
</dbReference>
<comment type="caution">
    <text evidence="11">The sequence shown here is derived from an EMBL/GenBank/DDBJ whole genome shotgun (WGS) entry which is preliminary data.</text>
</comment>
<dbReference type="GO" id="GO:0016020">
    <property type="term" value="C:membrane"/>
    <property type="evidence" value="ECO:0007669"/>
    <property type="project" value="UniProtKB-SubCell"/>
</dbReference>
<comment type="subcellular location">
    <subcellularLocation>
        <location evidence="2">Membrane</location>
        <topology evidence="2">Single-pass membrane protein</topology>
    </subcellularLocation>
</comment>
<evidence type="ECO:0000256" key="6">
    <source>
        <dbReference type="ARBA" id="ARBA00022989"/>
    </source>
</evidence>
<name>A0AAP0RB76_LIQFO</name>
<dbReference type="EMBL" id="JBBPBK010000012">
    <property type="protein sequence ID" value="KAK9274410.1"/>
    <property type="molecule type" value="Genomic_DNA"/>
</dbReference>
<dbReference type="GO" id="GO:0005506">
    <property type="term" value="F:iron ion binding"/>
    <property type="evidence" value="ECO:0007669"/>
    <property type="project" value="InterPro"/>
</dbReference>
<comment type="cofactor">
    <cofactor evidence="1 9">
        <name>heme</name>
        <dbReference type="ChEBI" id="CHEBI:30413"/>
    </cofactor>
</comment>
<dbReference type="PANTHER" id="PTHR24286">
    <property type="entry name" value="CYTOCHROME P450 26"/>
    <property type="match status" value="1"/>
</dbReference>
<evidence type="ECO:0000256" key="9">
    <source>
        <dbReference type="PIRSR" id="PIRSR602401-1"/>
    </source>
</evidence>
<gene>
    <name evidence="11" type="ORF">L1049_019224</name>
</gene>
<reference evidence="11 12" key="1">
    <citation type="journal article" date="2024" name="Plant J.">
        <title>Genome sequences and population genomics reveal climatic adaptation and genomic divergence between two closely related sweetgum species.</title>
        <authorList>
            <person name="Xu W.Q."/>
            <person name="Ren C.Q."/>
            <person name="Zhang X.Y."/>
            <person name="Comes H.P."/>
            <person name="Liu X.H."/>
            <person name="Li Y.G."/>
            <person name="Kettle C.J."/>
            <person name="Jalonen R."/>
            <person name="Gaisberger H."/>
            <person name="Ma Y.Z."/>
            <person name="Qiu Y.X."/>
        </authorList>
    </citation>
    <scope>NUCLEOTIDE SEQUENCE [LARGE SCALE GENOMIC DNA]</scope>
    <source>
        <strain evidence="11">Hangzhou</strain>
    </source>
</reference>
<evidence type="ECO:0000256" key="7">
    <source>
        <dbReference type="ARBA" id="ARBA00023002"/>
    </source>
</evidence>
<dbReference type="GO" id="GO:0016705">
    <property type="term" value="F:oxidoreductase activity, acting on paired donors, with incorporation or reduction of molecular oxygen"/>
    <property type="evidence" value="ECO:0007669"/>
    <property type="project" value="InterPro"/>
</dbReference>
<keyword evidence="7 10" id="KW-0560">Oxidoreductase</keyword>